<evidence type="ECO:0000313" key="1">
    <source>
        <dbReference type="Proteomes" id="UP000887576"/>
    </source>
</evidence>
<sequence length="165" mass="18327">MTSGDAPVTRPWQKPNGIQGITSIAAAQNASESPKALRKPWQKPNGIQGITSIAAAQNVSESPKALRKLTGEPTSPTVSVEYLNQFKQEVLAEVRQEIAKAKQDIINAIRELGSSSKENYHIFLHLQNFVSISQFWITCFFVFLFLTVLVRVSFGAIYFLALLLY</sequence>
<protein>
    <submittedName>
        <fullName evidence="2">VASP tetramerisation domain-containing protein</fullName>
    </submittedName>
</protein>
<dbReference type="WBParaSite" id="JU765_v2.g18477.t2">
    <property type="protein sequence ID" value="JU765_v2.g18477.t2"/>
    <property type="gene ID" value="JU765_v2.g18477"/>
</dbReference>
<accession>A0AC34QQU0</accession>
<evidence type="ECO:0000313" key="2">
    <source>
        <dbReference type="WBParaSite" id="JU765_v2.g18477.t2"/>
    </source>
</evidence>
<organism evidence="1 2">
    <name type="scientific">Panagrolaimus sp. JU765</name>
    <dbReference type="NCBI Taxonomy" id="591449"/>
    <lineage>
        <taxon>Eukaryota</taxon>
        <taxon>Metazoa</taxon>
        <taxon>Ecdysozoa</taxon>
        <taxon>Nematoda</taxon>
        <taxon>Chromadorea</taxon>
        <taxon>Rhabditida</taxon>
        <taxon>Tylenchina</taxon>
        <taxon>Panagrolaimomorpha</taxon>
        <taxon>Panagrolaimoidea</taxon>
        <taxon>Panagrolaimidae</taxon>
        <taxon>Panagrolaimus</taxon>
    </lineage>
</organism>
<dbReference type="Proteomes" id="UP000887576">
    <property type="component" value="Unplaced"/>
</dbReference>
<proteinExistence type="predicted"/>
<reference evidence="2" key="1">
    <citation type="submission" date="2022-11" db="UniProtKB">
        <authorList>
            <consortium name="WormBaseParasite"/>
        </authorList>
    </citation>
    <scope>IDENTIFICATION</scope>
</reference>
<name>A0AC34QQU0_9BILA</name>